<protein>
    <submittedName>
        <fullName evidence="2">Uncharacterized protein</fullName>
    </submittedName>
</protein>
<evidence type="ECO:0000313" key="3">
    <source>
        <dbReference type="Proteomes" id="UP000821866"/>
    </source>
</evidence>
<evidence type="ECO:0000313" key="2">
    <source>
        <dbReference type="EMBL" id="KAH7931710.1"/>
    </source>
</evidence>
<feature type="region of interest" description="Disordered" evidence="1">
    <location>
        <begin position="96"/>
        <end position="120"/>
    </location>
</feature>
<accession>A0A9J6CTM2</accession>
<comment type="caution">
    <text evidence="2">The sequence shown here is derived from an EMBL/GenBank/DDBJ whole genome shotgun (WGS) entry which is preliminary data.</text>
</comment>
<sequence length="238" mass="26474">MAKLRRPISLRSQQCCEKAVTLFIRHHVETAALVSETQHELHYILPLFELRKGSFEKLFSALESSLADLGVSSYGIKNTTLEEVFLKVAEEASRSDSENYDESPMKPKVISSNHGEGSTCAEEKQPLTEFGYSLAELSGSSGGDVDEASQWNGYTNSAIPLTYCAAASASATDMALGGRRLRQPDYWAPEPWIFSGKTDEDVDAWLKHYDRVSRYYDWNAPAKLVNVVFFLAGTASLW</sequence>
<reference evidence="2" key="2">
    <citation type="submission" date="2021-09" db="EMBL/GenBank/DDBJ databases">
        <authorList>
            <person name="Jia N."/>
            <person name="Wang J."/>
            <person name="Shi W."/>
            <person name="Du L."/>
            <person name="Sun Y."/>
            <person name="Zhan W."/>
            <person name="Jiang J."/>
            <person name="Wang Q."/>
            <person name="Zhang B."/>
            <person name="Ji P."/>
            <person name="Sakyi L.B."/>
            <person name="Cui X."/>
            <person name="Yuan T."/>
            <person name="Jiang B."/>
            <person name="Yang W."/>
            <person name="Lam T.T.-Y."/>
            <person name="Chang Q."/>
            <person name="Ding S."/>
            <person name="Wang X."/>
            <person name="Zhu J."/>
            <person name="Ruan X."/>
            <person name="Zhao L."/>
            <person name="Wei J."/>
            <person name="Que T."/>
            <person name="Du C."/>
            <person name="Cheng J."/>
            <person name="Dai P."/>
            <person name="Han X."/>
            <person name="Huang E."/>
            <person name="Gao Y."/>
            <person name="Liu J."/>
            <person name="Shao H."/>
            <person name="Ye R."/>
            <person name="Li L."/>
            <person name="Wei W."/>
            <person name="Wang X."/>
            <person name="Wang C."/>
            <person name="Huo Q."/>
            <person name="Li W."/>
            <person name="Guo W."/>
            <person name="Chen H."/>
            <person name="Chen S."/>
            <person name="Zhou L."/>
            <person name="Zhou L."/>
            <person name="Ni X."/>
            <person name="Tian J."/>
            <person name="Zhou Y."/>
            <person name="Sheng Y."/>
            <person name="Liu T."/>
            <person name="Pan Y."/>
            <person name="Xia L."/>
            <person name="Li J."/>
            <person name="Zhao F."/>
            <person name="Cao W."/>
        </authorList>
    </citation>
    <scope>NUCLEOTIDE SEQUENCE</scope>
    <source>
        <strain evidence="2">Rmic-2018</strain>
        <tissue evidence="2">Larvae</tissue>
    </source>
</reference>
<proteinExistence type="predicted"/>
<name>A0A9J6CTM2_RHIMP</name>
<gene>
    <name evidence="2" type="ORF">HPB51_029738</name>
</gene>
<organism evidence="2 3">
    <name type="scientific">Rhipicephalus microplus</name>
    <name type="common">Cattle tick</name>
    <name type="synonym">Boophilus microplus</name>
    <dbReference type="NCBI Taxonomy" id="6941"/>
    <lineage>
        <taxon>Eukaryota</taxon>
        <taxon>Metazoa</taxon>
        <taxon>Ecdysozoa</taxon>
        <taxon>Arthropoda</taxon>
        <taxon>Chelicerata</taxon>
        <taxon>Arachnida</taxon>
        <taxon>Acari</taxon>
        <taxon>Parasitiformes</taxon>
        <taxon>Ixodida</taxon>
        <taxon>Ixodoidea</taxon>
        <taxon>Ixodidae</taxon>
        <taxon>Rhipicephalinae</taxon>
        <taxon>Rhipicephalus</taxon>
        <taxon>Boophilus</taxon>
    </lineage>
</organism>
<dbReference type="AlphaFoldDB" id="A0A9J6CTM2"/>
<dbReference type="VEuPathDB" id="VectorBase:LOC119187840"/>
<reference evidence="2" key="1">
    <citation type="journal article" date="2020" name="Cell">
        <title>Large-Scale Comparative Analyses of Tick Genomes Elucidate Their Genetic Diversity and Vector Capacities.</title>
        <authorList>
            <consortium name="Tick Genome and Microbiome Consortium (TIGMIC)"/>
            <person name="Jia N."/>
            <person name="Wang J."/>
            <person name="Shi W."/>
            <person name="Du L."/>
            <person name="Sun Y."/>
            <person name="Zhan W."/>
            <person name="Jiang J.F."/>
            <person name="Wang Q."/>
            <person name="Zhang B."/>
            <person name="Ji P."/>
            <person name="Bell-Sakyi L."/>
            <person name="Cui X.M."/>
            <person name="Yuan T.T."/>
            <person name="Jiang B.G."/>
            <person name="Yang W.F."/>
            <person name="Lam T.T."/>
            <person name="Chang Q.C."/>
            <person name="Ding S.J."/>
            <person name="Wang X.J."/>
            <person name="Zhu J.G."/>
            <person name="Ruan X.D."/>
            <person name="Zhao L."/>
            <person name="Wei J.T."/>
            <person name="Ye R.Z."/>
            <person name="Que T.C."/>
            <person name="Du C.H."/>
            <person name="Zhou Y.H."/>
            <person name="Cheng J.X."/>
            <person name="Dai P.F."/>
            <person name="Guo W.B."/>
            <person name="Han X.H."/>
            <person name="Huang E.J."/>
            <person name="Li L.F."/>
            <person name="Wei W."/>
            <person name="Gao Y.C."/>
            <person name="Liu J.Z."/>
            <person name="Shao H.Z."/>
            <person name="Wang X."/>
            <person name="Wang C.C."/>
            <person name="Yang T.C."/>
            <person name="Huo Q.B."/>
            <person name="Li W."/>
            <person name="Chen H.Y."/>
            <person name="Chen S.E."/>
            <person name="Zhou L.G."/>
            <person name="Ni X.B."/>
            <person name="Tian J.H."/>
            <person name="Sheng Y."/>
            <person name="Liu T."/>
            <person name="Pan Y.S."/>
            <person name="Xia L.Y."/>
            <person name="Li J."/>
            <person name="Zhao F."/>
            <person name="Cao W.C."/>
        </authorList>
    </citation>
    <scope>NUCLEOTIDE SEQUENCE</scope>
    <source>
        <strain evidence="2">Rmic-2018</strain>
    </source>
</reference>
<dbReference type="Proteomes" id="UP000821866">
    <property type="component" value="Unassembled WGS sequence"/>
</dbReference>
<keyword evidence="3" id="KW-1185">Reference proteome</keyword>
<dbReference type="EMBL" id="JABSTU010006872">
    <property type="protein sequence ID" value="KAH7931710.1"/>
    <property type="molecule type" value="Genomic_DNA"/>
</dbReference>
<evidence type="ECO:0000256" key="1">
    <source>
        <dbReference type="SAM" id="MobiDB-lite"/>
    </source>
</evidence>